<gene>
    <name evidence="1" type="ORF">SLEP1_g34510</name>
</gene>
<name>A0AAV5KKE2_9ROSI</name>
<organism evidence="1 2">
    <name type="scientific">Rubroshorea leprosula</name>
    <dbReference type="NCBI Taxonomy" id="152421"/>
    <lineage>
        <taxon>Eukaryota</taxon>
        <taxon>Viridiplantae</taxon>
        <taxon>Streptophyta</taxon>
        <taxon>Embryophyta</taxon>
        <taxon>Tracheophyta</taxon>
        <taxon>Spermatophyta</taxon>
        <taxon>Magnoliopsida</taxon>
        <taxon>eudicotyledons</taxon>
        <taxon>Gunneridae</taxon>
        <taxon>Pentapetalae</taxon>
        <taxon>rosids</taxon>
        <taxon>malvids</taxon>
        <taxon>Malvales</taxon>
        <taxon>Dipterocarpaceae</taxon>
        <taxon>Rubroshorea</taxon>
    </lineage>
</organism>
<evidence type="ECO:0000313" key="2">
    <source>
        <dbReference type="Proteomes" id="UP001054252"/>
    </source>
</evidence>
<comment type="caution">
    <text evidence="1">The sequence shown here is derived from an EMBL/GenBank/DDBJ whole genome shotgun (WGS) entry which is preliminary data.</text>
</comment>
<proteinExistence type="predicted"/>
<sequence length="182" mass="21218">MMMKMVKQEGSIEEYIEIFDYWVNMTYLLVLRSDMLDFFLNGLKDDLKILLVLKCPQTLQATYMCAEFEEISPKYFKHSSVSFNGLTIQDGLYKTKLLLTEEPNANDQDMQQKKVCNEVDLVDEQMTPRLHTETIELEVEKFYFSSFDVHETVLEGEQIRVQGKKVDKGVSLQAKLVDRGIH</sequence>
<protein>
    <recommendedName>
        <fullName evidence="3">Retrotransposon gag domain-containing protein</fullName>
    </recommendedName>
</protein>
<accession>A0AAV5KKE2</accession>
<evidence type="ECO:0000313" key="1">
    <source>
        <dbReference type="EMBL" id="GKV24989.1"/>
    </source>
</evidence>
<dbReference type="EMBL" id="BPVZ01000067">
    <property type="protein sequence ID" value="GKV24989.1"/>
    <property type="molecule type" value="Genomic_DNA"/>
</dbReference>
<reference evidence="1 2" key="1">
    <citation type="journal article" date="2021" name="Commun. Biol.">
        <title>The genome of Shorea leprosula (Dipterocarpaceae) highlights the ecological relevance of drought in aseasonal tropical rainforests.</title>
        <authorList>
            <person name="Ng K.K.S."/>
            <person name="Kobayashi M.J."/>
            <person name="Fawcett J.A."/>
            <person name="Hatakeyama M."/>
            <person name="Paape T."/>
            <person name="Ng C.H."/>
            <person name="Ang C.C."/>
            <person name="Tnah L.H."/>
            <person name="Lee C.T."/>
            <person name="Nishiyama T."/>
            <person name="Sese J."/>
            <person name="O'Brien M.J."/>
            <person name="Copetti D."/>
            <person name="Mohd Noor M.I."/>
            <person name="Ong R.C."/>
            <person name="Putra M."/>
            <person name="Sireger I.Z."/>
            <person name="Indrioko S."/>
            <person name="Kosugi Y."/>
            <person name="Izuno A."/>
            <person name="Isagi Y."/>
            <person name="Lee S.L."/>
            <person name="Shimizu K.K."/>
        </authorList>
    </citation>
    <scope>NUCLEOTIDE SEQUENCE [LARGE SCALE GENOMIC DNA]</scope>
    <source>
        <strain evidence="1">214</strain>
    </source>
</reference>
<dbReference type="Proteomes" id="UP001054252">
    <property type="component" value="Unassembled WGS sequence"/>
</dbReference>
<dbReference type="AlphaFoldDB" id="A0AAV5KKE2"/>
<keyword evidence="2" id="KW-1185">Reference proteome</keyword>
<evidence type="ECO:0008006" key="3">
    <source>
        <dbReference type="Google" id="ProtNLM"/>
    </source>
</evidence>